<dbReference type="Proteomes" id="UP001152888">
    <property type="component" value="Unassembled WGS sequence"/>
</dbReference>
<keyword evidence="2" id="KW-1185">Reference proteome</keyword>
<dbReference type="EMBL" id="CAKOFQ010007527">
    <property type="protein sequence ID" value="CAH2003061.1"/>
    <property type="molecule type" value="Genomic_DNA"/>
</dbReference>
<name>A0A9P0Q278_ACAOB</name>
<sequence>MTLLFFEVFSTKINTHLHPIFEAPDPKRHF</sequence>
<protein>
    <submittedName>
        <fullName evidence="1">Uncharacterized protein</fullName>
    </submittedName>
</protein>
<evidence type="ECO:0000313" key="1">
    <source>
        <dbReference type="EMBL" id="CAH2003061.1"/>
    </source>
</evidence>
<evidence type="ECO:0000313" key="2">
    <source>
        <dbReference type="Proteomes" id="UP001152888"/>
    </source>
</evidence>
<comment type="caution">
    <text evidence="1">The sequence shown here is derived from an EMBL/GenBank/DDBJ whole genome shotgun (WGS) entry which is preliminary data.</text>
</comment>
<organism evidence="1 2">
    <name type="scientific">Acanthoscelides obtectus</name>
    <name type="common">Bean weevil</name>
    <name type="synonym">Bruchus obtectus</name>
    <dbReference type="NCBI Taxonomy" id="200917"/>
    <lineage>
        <taxon>Eukaryota</taxon>
        <taxon>Metazoa</taxon>
        <taxon>Ecdysozoa</taxon>
        <taxon>Arthropoda</taxon>
        <taxon>Hexapoda</taxon>
        <taxon>Insecta</taxon>
        <taxon>Pterygota</taxon>
        <taxon>Neoptera</taxon>
        <taxon>Endopterygota</taxon>
        <taxon>Coleoptera</taxon>
        <taxon>Polyphaga</taxon>
        <taxon>Cucujiformia</taxon>
        <taxon>Chrysomeloidea</taxon>
        <taxon>Chrysomelidae</taxon>
        <taxon>Bruchinae</taxon>
        <taxon>Bruchini</taxon>
        <taxon>Acanthoscelides</taxon>
    </lineage>
</organism>
<reference evidence="1" key="1">
    <citation type="submission" date="2022-03" db="EMBL/GenBank/DDBJ databases">
        <authorList>
            <person name="Sayadi A."/>
        </authorList>
    </citation>
    <scope>NUCLEOTIDE SEQUENCE</scope>
</reference>
<dbReference type="AlphaFoldDB" id="A0A9P0Q278"/>
<proteinExistence type="predicted"/>
<accession>A0A9P0Q278</accession>
<gene>
    <name evidence="1" type="ORF">ACAOBT_LOCUS27155</name>
</gene>